<evidence type="ECO:0000313" key="2">
    <source>
        <dbReference type="Proteomes" id="UP000190675"/>
    </source>
</evidence>
<gene>
    <name evidence="1" type="ORF">SAMN05444169_2880</name>
</gene>
<evidence type="ECO:0000313" key="1">
    <source>
        <dbReference type="EMBL" id="SHG52510.1"/>
    </source>
</evidence>
<proteinExistence type="predicted"/>
<organism evidence="1 2">
    <name type="scientific">Bradyrhizobium erythrophlei</name>
    <dbReference type="NCBI Taxonomy" id="1437360"/>
    <lineage>
        <taxon>Bacteria</taxon>
        <taxon>Pseudomonadati</taxon>
        <taxon>Pseudomonadota</taxon>
        <taxon>Alphaproteobacteria</taxon>
        <taxon>Hyphomicrobiales</taxon>
        <taxon>Nitrobacteraceae</taxon>
        <taxon>Bradyrhizobium</taxon>
    </lineage>
</organism>
<dbReference type="EMBL" id="LT670818">
    <property type="protein sequence ID" value="SHG52510.1"/>
    <property type="molecule type" value="Genomic_DNA"/>
</dbReference>
<dbReference type="AlphaFoldDB" id="A0A1M5KIR0"/>
<reference evidence="1 2" key="1">
    <citation type="submission" date="2016-11" db="EMBL/GenBank/DDBJ databases">
        <authorList>
            <person name="Jaros S."/>
            <person name="Januszkiewicz K."/>
            <person name="Wedrychowicz H."/>
        </authorList>
    </citation>
    <scope>NUCLEOTIDE SEQUENCE [LARGE SCALE GENOMIC DNA]</scope>
    <source>
        <strain evidence="1 2">GAS242</strain>
    </source>
</reference>
<sequence length="73" mass="8254">MPEDGRFCPSWAEAHERTLASLNNGRAPYKVRWKGCVLIKKGEKVDVVDVDQTDGSNEITYKGRHWFSDGGPF</sequence>
<dbReference type="Proteomes" id="UP000190675">
    <property type="component" value="Chromosome I"/>
</dbReference>
<accession>A0A1M5KIR0</accession>
<protein>
    <submittedName>
        <fullName evidence="1">Uncharacterized protein</fullName>
    </submittedName>
</protein>
<name>A0A1M5KIR0_9BRAD</name>